<organism evidence="5 6">
    <name type="scientific">Diploptera punctata</name>
    <name type="common">Pacific beetle cockroach</name>
    <dbReference type="NCBI Taxonomy" id="6984"/>
    <lineage>
        <taxon>Eukaryota</taxon>
        <taxon>Metazoa</taxon>
        <taxon>Ecdysozoa</taxon>
        <taxon>Arthropoda</taxon>
        <taxon>Hexapoda</taxon>
        <taxon>Insecta</taxon>
        <taxon>Pterygota</taxon>
        <taxon>Neoptera</taxon>
        <taxon>Polyneoptera</taxon>
        <taxon>Dictyoptera</taxon>
        <taxon>Blattodea</taxon>
        <taxon>Blaberoidea</taxon>
        <taxon>Blaberidae</taxon>
        <taxon>Diplopterinae</taxon>
        <taxon>Diploptera</taxon>
    </lineage>
</organism>
<keyword evidence="3" id="KW-0378">Hydrolase</keyword>
<dbReference type="EMBL" id="JASPKZ010001843">
    <property type="protein sequence ID" value="KAJ9597081.1"/>
    <property type="molecule type" value="Genomic_DNA"/>
</dbReference>
<accession>A0AAD8ADL8</accession>
<reference evidence="5" key="1">
    <citation type="journal article" date="2023" name="IScience">
        <title>Live-bearing cockroach genome reveals convergent evolutionary mechanisms linked to viviparity in insects and beyond.</title>
        <authorList>
            <person name="Fouks B."/>
            <person name="Harrison M.C."/>
            <person name="Mikhailova A.A."/>
            <person name="Marchal E."/>
            <person name="English S."/>
            <person name="Carruthers M."/>
            <person name="Jennings E.C."/>
            <person name="Chiamaka E.L."/>
            <person name="Frigard R.A."/>
            <person name="Pippel M."/>
            <person name="Attardo G.M."/>
            <person name="Benoit J.B."/>
            <person name="Bornberg-Bauer E."/>
            <person name="Tobe S.S."/>
        </authorList>
    </citation>
    <scope>NUCLEOTIDE SEQUENCE</scope>
    <source>
        <strain evidence="5">Stay&amp;Tobe</strain>
    </source>
</reference>
<evidence type="ECO:0000313" key="6">
    <source>
        <dbReference type="Proteomes" id="UP001233999"/>
    </source>
</evidence>
<reference evidence="5" key="2">
    <citation type="submission" date="2023-05" db="EMBL/GenBank/DDBJ databases">
        <authorList>
            <person name="Fouks B."/>
        </authorList>
    </citation>
    <scope>NUCLEOTIDE SEQUENCE</scope>
    <source>
        <strain evidence="5">Stay&amp;Tobe</strain>
        <tissue evidence="5">Testes</tissue>
    </source>
</reference>
<dbReference type="AlphaFoldDB" id="A0AAD8ADL8"/>
<evidence type="ECO:0000313" key="5">
    <source>
        <dbReference type="EMBL" id="KAJ9597081.1"/>
    </source>
</evidence>
<evidence type="ECO:0000256" key="1">
    <source>
        <dbReference type="ARBA" id="ARBA00022670"/>
    </source>
</evidence>
<dbReference type="InterPro" id="IPR056850">
    <property type="entry name" value="ARM_UBP34_24_USP9X_Y"/>
</dbReference>
<evidence type="ECO:0000259" key="4">
    <source>
        <dbReference type="Pfam" id="PF25010"/>
    </source>
</evidence>
<evidence type="ECO:0000256" key="2">
    <source>
        <dbReference type="ARBA" id="ARBA00022786"/>
    </source>
</evidence>
<keyword evidence="6" id="KW-1185">Reference proteome</keyword>
<name>A0AAD8ADL8_DIPPU</name>
<dbReference type="Proteomes" id="UP001233999">
    <property type="component" value="Unassembled WGS sequence"/>
</dbReference>
<dbReference type="GO" id="GO:0008233">
    <property type="term" value="F:peptidase activity"/>
    <property type="evidence" value="ECO:0007669"/>
    <property type="project" value="UniProtKB-KW"/>
</dbReference>
<comment type="caution">
    <text evidence="5">The sequence shown here is derived from an EMBL/GenBank/DDBJ whole genome shotgun (WGS) entry which is preliminary data.</text>
</comment>
<dbReference type="Pfam" id="PF25010">
    <property type="entry name" value="ARM_UBP24_USP9X-Y"/>
    <property type="match status" value="1"/>
</dbReference>
<proteinExistence type="predicted"/>
<keyword evidence="2" id="KW-0833">Ubl conjugation pathway</keyword>
<gene>
    <name evidence="5" type="ORF">L9F63_027030</name>
</gene>
<dbReference type="GO" id="GO:0006508">
    <property type="term" value="P:proteolysis"/>
    <property type="evidence" value="ECO:0007669"/>
    <property type="project" value="UniProtKB-KW"/>
</dbReference>
<keyword evidence="1" id="KW-0645">Protease</keyword>
<sequence length="112" mass="12821">MVPIILDNLTDDELKKEAKNESKNDAISAIIKAAKCLVSRVPNQEEMVKNLEIFRVKMILRLLQISSFNGKMNALNEVNKVIASVTYYPHRHAGLEEEEYVRRLSPRNSPQL</sequence>
<feature type="domain" description="UBP34/UBP24/USP9X/USP9Y-like ARM repeat region" evidence="4">
    <location>
        <begin position="49"/>
        <end position="101"/>
    </location>
</feature>
<protein>
    <recommendedName>
        <fullName evidence="4">UBP34/UBP24/USP9X/USP9Y-like ARM repeat region domain-containing protein</fullName>
    </recommendedName>
</protein>
<evidence type="ECO:0000256" key="3">
    <source>
        <dbReference type="ARBA" id="ARBA00022801"/>
    </source>
</evidence>